<keyword evidence="2" id="KW-1185">Reference proteome</keyword>
<evidence type="ECO:0000313" key="2">
    <source>
        <dbReference type="Proteomes" id="UP001223144"/>
    </source>
</evidence>
<dbReference type="Proteomes" id="UP001223144">
    <property type="component" value="Unassembled WGS sequence"/>
</dbReference>
<gene>
    <name evidence="1" type="ORF">QCN29_23760</name>
</gene>
<sequence length="95" mass="10578">MRWRMIRVGEHVSGMITESGRAGDWLAGWLAGWLAERFAGKRAAGGGWPHRPGNSGAARHALAGIRRFRRRIPAIRHAGLVRWMHDGAEATRCQL</sequence>
<dbReference type="RefSeq" id="WP_279930656.1">
    <property type="nucleotide sequence ID" value="NZ_JARWBG010000031.1"/>
</dbReference>
<accession>A0ABT6HSQ0</accession>
<comment type="caution">
    <text evidence="1">The sequence shown here is derived from an EMBL/GenBank/DDBJ whole genome shotgun (WGS) entry which is preliminary data.</text>
</comment>
<protein>
    <submittedName>
        <fullName evidence="1">Uncharacterized protein</fullName>
    </submittedName>
</protein>
<dbReference type="EMBL" id="JARWBG010000031">
    <property type="protein sequence ID" value="MDH2391739.1"/>
    <property type="molecule type" value="Genomic_DNA"/>
</dbReference>
<organism evidence="1 2">
    <name type="scientific">Streptomyces chengmaiensis</name>
    <dbReference type="NCBI Taxonomy" id="3040919"/>
    <lineage>
        <taxon>Bacteria</taxon>
        <taxon>Bacillati</taxon>
        <taxon>Actinomycetota</taxon>
        <taxon>Actinomycetes</taxon>
        <taxon>Kitasatosporales</taxon>
        <taxon>Streptomycetaceae</taxon>
        <taxon>Streptomyces</taxon>
    </lineage>
</organism>
<evidence type="ECO:0000313" key="1">
    <source>
        <dbReference type="EMBL" id="MDH2391739.1"/>
    </source>
</evidence>
<reference evidence="1 2" key="1">
    <citation type="submission" date="2023-04" db="EMBL/GenBank/DDBJ databases">
        <title>Streptomyces chengmaiensis sp. nov. isolated from the stem of mangrove plant in Hainan.</title>
        <authorList>
            <person name="Huang X."/>
            <person name="Zhou S."/>
            <person name="Chu X."/>
            <person name="Xie Y."/>
            <person name="Lin Y."/>
        </authorList>
    </citation>
    <scope>NUCLEOTIDE SEQUENCE [LARGE SCALE GENOMIC DNA]</scope>
    <source>
        <strain evidence="1 2">HNM0663</strain>
    </source>
</reference>
<name>A0ABT6HSQ0_9ACTN</name>
<proteinExistence type="predicted"/>